<name>A0ABT3X087_9BACL</name>
<keyword evidence="3 8" id="KW-0808">Transferase</keyword>
<comment type="function">
    <text evidence="8">Converts seryl-tRNA(Sec) to selenocysteinyl-tRNA(Sec) required for selenoprotein biosynthesis.</text>
</comment>
<dbReference type="EMBL" id="JAPMLT010000004">
    <property type="protein sequence ID" value="MCX7570317.1"/>
    <property type="molecule type" value="Genomic_DNA"/>
</dbReference>
<comment type="similarity">
    <text evidence="7 8">Belongs to the SelA family.</text>
</comment>
<comment type="caution">
    <text evidence="9">The sequence shown here is derived from an EMBL/GenBank/DDBJ whole genome shotgun (WGS) entry which is preliminary data.</text>
</comment>
<gene>
    <name evidence="8 9" type="primary">selA</name>
    <name evidence="9" type="ORF">OS242_10110</name>
</gene>
<comment type="subcellular location">
    <subcellularLocation>
        <location evidence="8">Cytoplasm</location>
    </subcellularLocation>
</comment>
<dbReference type="InterPro" id="IPR015424">
    <property type="entry name" value="PyrdxlP-dep_Trfase"/>
</dbReference>
<dbReference type="Gene3D" id="3.40.640.10">
    <property type="entry name" value="Type I PLP-dependent aspartate aminotransferase-like (Major domain)"/>
    <property type="match status" value="1"/>
</dbReference>
<dbReference type="InterPro" id="IPR015421">
    <property type="entry name" value="PyrdxlP-dep_Trfase_major"/>
</dbReference>
<keyword evidence="5 8" id="KW-0648">Protein biosynthesis</keyword>
<dbReference type="PANTHER" id="PTHR32328">
    <property type="entry name" value="L-SERYL-TRNA(SEC) SELENIUM TRANSFERASE"/>
    <property type="match status" value="1"/>
</dbReference>
<organism evidence="9 10">
    <name type="scientific">Tumebacillus lacus</name>
    <dbReference type="NCBI Taxonomy" id="2995335"/>
    <lineage>
        <taxon>Bacteria</taxon>
        <taxon>Bacillati</taxon>
        <taxon>Bacillota</taxon>
        <taxon>Bacilli</taxon>
        <taxon>Bacillales</taxon>
        <taxon>Alicyclobacillaceae</taxon>
        <taxon>Tumebacillus</taxon>
    </lineage>
</organism>
<evidence type="ECO:0000256" key="7">
    <source>
        <dbReference type="ARBA" id="ARBA00044507"/>
    </source>
</evidence>
<evidence type="ECO:0000256" key="2">
    <source>
        <dbReference type="ARBA" id="ARBA00022490"/>
    </source>
</evidence>
<dbReference type="Pfam" id="PF03841">
    <property type="entry name" value="SelA"/>
    <property type="match status" value="1"/>
</dbReference>
<evidence type="ECO:0000256" key="3">
    <source>
        <dbReference type="ARBA" id="ARBA00022679"/>
    </source>
</evidence>
<feature type="modified residue" description="N6-(pyridoxal phosphate)lysine" evidence="8">
    <location>
        <position position="298"/>
    </location>
</feature>
<evidence type="ECO:0000256" key="8">
    <source>
        <dbReference type="HAMAP-Rule" id="MF_00423"/>
    </source>
</evidence>
<dbReference type="Proteomes" id="UP001208017">
    <property type="component" value="Unassembled WGS sequence"/>
</dbReference>
<dbReference type="GO" id="GO:0004125">
    <property type="term" value="F:L-seryl-tRNA(Sec) selenium transferase activity"/>
    <property type="evidence" value="ECO:0007669"/>
    <property type="project" value="UniProtKB-EC"/>
</dbReference>
<reference evidence="9 10" key="1">
    <citation type="submission" date="2022-11" db="EMBL/GenBank/DDBJ databases">
        <title>Study of microbial diversity in lake waters.</title>
        <authorList>
            <person name="Zhang J."/>
        </authorList>
    </citation>
    <scope>NUCLEOTIDE SEQUENCE [LARGE SCALE GENOMIC DNA]</scope>
    <source>
        <strain evidence="9 10">DT12</strain>
    </source>
</reference>
<dbReference type="NCBIfam" id="TIGR00474">
    <property type="entry name" value="selA"/>
    <property type="match status" value="1"/>
</dbReference>
<dbReference type="InterPro" id="IPR004534">
    <property type="entry name" value="SelA_trans"/>
</dbReference>
<dbReference type="SUPFAM" id="SSF53383">
    <property type="entry name" value="PLP-dependent transferases"/>
    <property type="match status" value="1"/>
</dbReference>
<keyword evidence="4 8" id="KW-0663">Pyridoxal phosphate</keyword>
<dbReference type="HAMAP" id="MF_00423">
    <property type="entry name" value="SelA"/>
    <property type="match status" value="1"/>
</dbReference>
<protein>
    <recommendedName>
        <fullName evidence="8">L-seryl-tRNA(Sec) selenium transferase</fullName>
        <ecNumber evidence="8">2.9.1.1</ecNumber>
    </recommendedName>
    <alternativeName>
        <fullName evidence="8">Selenocysteine synthase</fullName>
        <shortName evidence="8">Sec synthase</shortName>
    </alternativeName>
    <alternativeName>
        <fullName evidence="8">Selenocysteinyl-tRNA(Sec) synthase</fullName>
    </alternativeName>
</protein>
<evidence type="ECO:0000313" key="10">
    <source>
        <dbReference type="Proteomes" id="UP001208017"/>
    </source>
</evidence>
<comment type="pathway">
    <text evidence="8">Aminoacyl-tRNA biosynthesis; selenocysteinyl-tRNA(Sec) biosynthesis; selenocysteinyl-tRNA(Sec) from L-seryl-tRNA(Sec) (bacterial route): step 1/1.</text>
</comment>
<proteinExistence type="inferred from homology"/>
<accession>A0ABT3X087</accession>
<evidence type="ECO:0000256" key="4">
    <source>
        <dbReference type="ARBA" id="ARBA00022898"/>
    </source>
</evidence>
<evidence type="ECO:0000256" key="5">
    <source>
        <dbReference type="ARBA" id="ARBA00022917"/>
    </source>
</evidence>
<evidence type="ECO:0000256" key="6">
    <source>
        <dbReference type="ARBA" id="ARBA00023266"/>
    </source>
</evidence>
<dbReference type="Gene3D" id="3.90.1150.180">
    <property type="match status" value="1"/>
</dbReference>
<evidence type="ECO:0000313" key="9">
    <source>
        <dbReference type="EMBL" id="MCX7570317.1"/>
    </source>
</evidence>
<dbReference type="PANTHER" id="PTHR32328:SF0">
    <property type="entry name" value="L-SERYL-TRNA(SEC) SELENIUM TRANSFERASE"/>
    <property type="match status" value="1"/>
</dbReference>
<keyword evidence="2 8" id="KW-0963">Cytoplasm</keyword>
<comment type="cofactor">
    <cofactor evidence="1 8">
        <name>pyridoxal 5'-phosphate</name>
        <dbReference type="ChEBI" id="CHEBI:597326"/>
    </cofactor>
</comment>
<comment type="catalytic activity">
    <reaction evidence="8">
        <text>L-seryl-tRNA(Sec) + selenophosphate + H(+) = L-selenocysteinyl-tRNA(Sec) + phosphate</text>
        <dbReference type="Rhea" id="RHEA:22728"/>
        <dbReference type="Rhea" id="RHEA-COMP:9742"/>
        <dbReference type="Rhea" id="RHEA-COMP:9743"/>
        <dbReference type="ChEBI" id="CHEBI:15378"/>
        <dbReference type="ChEBI" id="CHEBI:16144"/>
        <dbReference type="ChEBI" id="CHEBI:43474"/>
        <dbReference type="ChEBI" id="CHEBI:78533"/>
        <dbReference type="ChEBI" id="CHEBI:78573"/>
        <dbReference type="EC" id="2.9.1.1"/>
    </reaction>
</comment>
<dbReference type="EC" id="2.9.1.1" evidence="8"/>
<keyword evidence="10" id="KW-1185">Reference proteome</keyword>
<keyword evidence="6 8" id="KW-0711">Selenium</keyword>
<dbReference type="InterPro" id="IPR018319">
    <property type="entry name" value="SelA-like"/>
</dbReference>
<evidence type="ECO:0000256" key="1">
    <source>
        <dbReference type="ARBA" id="ARBA00001933"/>
    </source>
</evidence>
<sequence length="471" mass="51624">MLAKDLRSELLRSLPAVHRVLDHPLCLELAGQYSHKWISKVAGDVIQAARERILAGEMQIDLTPDALAQAVAERVKRQFAANYRPVINATGVVLHTNLGRAPLAEAAVKAIEETARGYTNLELNLATGERGSRYAHVEELICELTGAEAALVVNNNAAAVLLILTEMAKGKKVILSRGQLVEIGGSFRVSEVMRASGATLVEVGTTNKTHDYDYERAIDDETGLVLRVHTSNFRIVGFTHQPELHELVALSHARGVPVFEDLGSGSLVDLRRHGIGDEPTVGESVRAGVDIVSFSGDKLLGGAQAGIIVGKQEYIKRLKKNQMTRALRVDKLTLAALEATLRLYLDEEKAKREVPTVWMLLRTAEELRPEAERLAAGLAGVFGERAVVEIEHGLSQVGGGSLPTEELPTWHVTVRSRHLSLTELEHQLRHVPMPVMTTFKKEALHFDVRTIFPREIDAVVKSVRDASDRLG</sequence>